<dbReference type="Pfam" id="PF11817">
    <property type="entry name" value="Foie-gras_1"/>
    <property type="match status" value="1"/>
</dbReference>
<dbReference type="PANTHER" id="PTHR14374:SF0">
    <property type="entry name" value="TRAFFICKING PROTEIN PARTICLE COMPLEX SUBUNIT 11"/>
    <property type="match status" value="1"/>
</dbReference>
<proteinExistence type="predicted"/>
<dbReference type="GeneID" id="114349478"/>
<keyword evidence="4" id="KW-1185">Reference proteome</keyword>
<dbReference type="InterPro" id="IPR012880">
    <property type="entry name" value="Gryzun"/>
</dbReference>
<name>A0ABM5JL60_DIAVI</name>
<sequence length="1115" mass="127778">MQSNIIQNSIELPPEVTVKPLALVGVSGLDIVNNAVHKSIWETFSSNRRIERAPVLFKLIDNAHEFPVIKPRRTSYDWYIPKGILKKNWMNKHLYEVPAVIVIFYDLDWNDPQWSERMIECASRVQSMRAALEGRNTRLTIVLIQNSPPLPPGEDALAAERAAALCSSCDLSSQSLFVLPHGDHLQGYAVRLENAFYEFAQMYYHNEAKNVKSHKEHLSKTNHQFLFVRHQFKMGFLYELKDDLHTAHKHYIHAYNSLLEIRIVDTNAMEIRTVAGFINYKLCRLLFALNLPRDAISQFKSHIDRFKARMGFHELTFEHYAWLSKQYSVFGDIFDEAVKMGLPAVLTQHPGIYYYQAAQYCLQRKKLCQELCAKVTAYPQPDPLEGANLIEFYGQRPWRPGKLNADPPDPQVEGNGIVALQFLEKQINHSNLIIALYGLAISQYKTYRCPRTRRYLVLQMADEYYDSKDYGKALTLYTHMLWDFRNEKWWTIVSVVLEKAILCSYLTANVQDYILLAFEILGVNINTPLNEKRKIYDNLIRILKKQIPFGDPKLTQNILQGAIILWQSFVTEKSLKISLDVTNITTCLTVKGRFMKKTYEVDQKIIVELFIRSTCPFPITLSNIAISISAENQTNEYSVQTDNDESLSFQQDEIKRFIVEFPADPADINKDIQISSINLYLCSTPECSIDLKFAATTTSNDNHLELYHFKYNKNKINFDTIQLLPQATIVPRESKLQVEFEHESPALLGEWYIIRINVKNEEEDEVQDLKIDVWIEEEIANVELSTEPSDKQKKLNLVLNNPTTLNVHEEINTNFYVRSNIMCKCNIQVKLTYVLSGEKNIQSIKSETVHLSVIEPFEVSTKYMSLLMAEIDKFYVTEKFGIMNYITFMSSCPIEIEDTNFEYNHLVSPEEATYTSQIKGSVFNNAEIGGELHLATCNKVSEQSINVGQYHVKWKRVGGESTTTTLAVTGLPCKWIPVGLKMVTPAHGFVRTSMMLEYHLENRSQQLLQLELSMDASEAFMFSGYKQFSVTLLPISTRVLQYNLCPMIAGSVALPKLSLKISSEATENEATIIQQEELNFLISRSLPTHVYVMPQLKGSAEISNMLSTENVAVVG</sequence>
<dbReference type="Proteomes" id="UP001652700">
    <property type="component" value="Unplaced"/>
</dbReference>
<dbReference type="PANTHER" id="PTHR14374">
    <property type="entry name" value="FOIE GRAS"/>
    <property type="match status" value="1"/>
</dbReference>
<accession>A0ABM5JL60</accession>
<dbReference type="InterPro" id="IPR021773">
    <property type="entry name" value="TPC11"/>
</dbReference>
<feature type="domain" description="Gryzun putative trafficking through Golgi" evidence="1">
    <location>
        <begin position="950"/>
        <end position="1058"/>
    </location>
</feature>
<reference evidence="3" key="1">
    <citation type="submission" date="2025-05" db="UniProtKB">
        <authorList>
            <consortium name="EnsemblMetazoa"/>
        </authorList>
    </citation>
    <scope>IDENTIFICATION</scope>
</reference>
<evidence type="ECO:0000259" key="2">
    <source>
        <dbReference type="Pfam" id="PF11817"/>
    </source>
</evidence>
<evidence type="ECO:0000313" key="4">
    <source>
        <dbReference type="Proteomes" id="UP001652700"/>
    </source>
</evidence>
<evidence type="ECO:0008006" key="5">
    <source>
        <dbReference type="Google" id="ProtNLM"/>
    </source>
</evidence>
<dbReference type="Pfam" id="PF07919">
    <property type="entry name" value="Gryzun"/>
    <property type="match status" value="1"/>
</dbReference>
<dbReference type="RefSeq" id="XP_050498677.1">
    <property type="nucleotide sequence ID" value="XM_050642720.1"/>
</dbReference>
<evidence type="ECO:0000313" key="3">
    <source>
        <dbReference type="EnsemblMetazoa" id="XP_050498677.1"/>
    </source>
</evidence>
<organism evidence="3 4">
    <name type="scientific">Diabrotica virgifera virgifera</name>
    <name type="common">western corn rootworm</name>
    <dbReference type="NCBI Taxonomy" id="50390"/>
    <lineage>
        <taxon>Eukaryota</taxon>
        <taxon>Metazoa</taxon>
        <taxon>Ecdysozoa</taxon>
        <taxon>Arthropoda</taxon>
        <taxon>Hexapoda</taxon>
        <taxon>Insecta</taxon>
        <taxon>Pterygota</taxon>
        <taxon>Neoptera</taxon>
        <taxon>Endopterygota</taxon>
        <taxon>Coleoptera</taxon>
        <taxon>Polyphaga</taxon>
        <taxon>Cucujiformia</taxon>
        <taxon>Chrysomeloidea</taxon>
        <taxon>Chrysomelidae</taxon>
        <taxon>Galerucinae</taxon>
        <taxon>Diabroticina</taxon>
        <taxon>Diabroticites</taxon>
        <taxon>Diabrotica</taxon>
    </lineage>
</organism>
<evidence type="ECO:0000259" key="1">
    <source>
        <dbReference type="Pfam" id="PF07919"/>
    </source>
</evidence>
<feature type="domain" description="Trafficking protein particle complex subunit 11" evidence="2">
    <location>
        <begin position="268"/>
        <end position="521"/>
    </location>
</feature>
<protein>
    <recommendedName>
        <fullName evidence="5">Trafficking protein particle complex subunit 11</fullName>
    </recommendedName>
</protein>
<dbReference type="EnsemblMetazoa" id="XM_050642720.1">
    <property type="protein sequence ID" value="XP_050498677.1"/>
    <property type="gene ID" value="LOC114349478"/>
</dbReference>